<keyword evidence="2" id="KW-1185">Reference proteome</keyword>
<reference evidence="1" key="1">
    <citation type="submission" date="2020-11" db="EMBL/GenBank/DDBJ databases">
        <authorList>
            <consortium name="DOE Joint Genome Institute"/>
            <person name="Ahrendt S."/>
            <person name="Riley R."/>
            <person name="Andreopoulos W."/>
            <person name="LaButti K."/>
            <person name="Pangilinan J."/>
            <person name="Ruiz-duenas F.J."/>
            <person name="Barrasa J.M."/>
            <person name="Sanchez-Garcia M."/>
            <person name="Camarero S."/>
            <person name="Miyauchi S."/>
            <person name="Serrano A."/>
            <person name="Linde D."/>
            <person name="Babiker R."/>
            <person name="Drula E."/>
            <person name="Ayuso-Fernandez I."/>
            <person name="Pacheco R."/>
            <person name="Padilla G."/>
            <person name="Ferreira P."/>
            <person name="Barriuso J."/>
            <person name="Kellner H."/>
            <person name="Castanera R."/>
            <person name="Alfaro M."/>
            <person name="Ramirez L."/>
            <person name="Pisabarro A.G."/>
            <person name="Kuo A."/>
            <person name="Tritt A."/>
            <person name="Lipzen A."/>
            <person name="He G."/>
            <person name="Yan M."/>
            <person name="Ng V."/>
            <person name="Cullen D."/>
            <person name="Martin F."/>
            <person name="Rosso M.-N."/>
            <person name="Henrissat B."/>
            <person name="Hibbett D."/>
            <person name="Martinez A.T."/>
            <person name="Grigoriev I.V."/>
        </authorList>
    </citation>
    <scope>NUCLEOTIDE SEQUENCE</scope>
    <source>
        <strain evidence="1">AH 44721</strain>
    </source>
</reference>
<accession>A0A9P5TPJ2</accession>
<dbReference type="Proteomes" id="UP000724874">
    <property type="component" value="Unassembled WGS sequence"/>
</dbReference>
<gene>
    <name evidence="1" type="ORF">CPB84DRAFT_1846630</name>
</gene>
<dbReference type="EMBL" id="JADNYJ010000039">
    <property type="protein sequence ID" value="KAF8901933.1"/>
    <property type="molecule type" value="Genomic_DNA"/>
</dbReference>
<evidence type="ECO:0000313" key="1">
    <source>
        <dbReference type="EMBL" id="KAF8901933.1"/>
    </source>
</evidence>
<organism evidence="1 2">
    <name type="scientific">Gymnopilus junonius</name>
    <name type="common">Spectacular rustgill mushroom</name>
    <name type="synonym">Gymnopilus spectabilis subsp. junonius</name>
    <dbReference type="NCBI Taxonomy" id="109634"/>
    <lineage>
        <taxon>Eukaryota</taxon>
        <taxon>Fungi</taxon>
        <taxon>Dikarya</taxon>
        <taxon>Basidiomycota</taxon>
        <taxon>Agaricomycotina</taxon>
        <taxon>Agaricomycetes</taxon>
        <taxon>Agaricomycetidae</taxon>
        <taxon>Agaricales</taxon>
        <taxon>Agaricineae</taxon>
        <taxon>Hymenogastraceae</taxon>
        <taxon>Gymnopilus</taxon>
    </lineage>
</organism>
<comment type="caution">
    <text evidence="1">The sequence shown here is derived from an EMBL/GenBank/DDBJ whole genome shotgun (WGS) entry which is preliminary data.</text>
</comment>
<dbReference type="OrthoDB" id="3197409at2759"/>
<protein>
    <submittedName>
        <fullName evidence="1">Uncharacterized protein</fullName>
    </submittedName>
</protein>
<dbReference type="AlphaFoldDB" id="A0A9P5TPJ2"/>
<evidence type="ECO:0000313" key="2">
    <source>
        <dbReference type="Proteomes" id="UP000724874"/>
    </source>
</evidence>
<proteinExistence type="predicted"/>
<name>A0A9P5TPJ2_GYMJU</name>
<sequence length="172" mass="19373">MSDQTLGTTGRWLQSKFKNIYESSSPEESDFRTQVSFVFHKDVEIFHNHQKVTLGTFQDSLSQANFAQSRASIEWKEVFEVPPAEGETESSIVAGSFVVTRSMKFRIRAGPAQRLSHNIFSVKIEQDKSIPADDEGSQFRITHMFITSVEKAAPIHMAQMHLPGIAKTDPEP</sequence>